<dbReference type="Proteomes" id="UP000644699">
    <property type="component" value="Unassembled WGS sequence"/>
</dbReference>
<organism evidence="1 2">
    <name type="scientific">Aureimonas endophytica</name>
    <dbReference type="NCBI Taxonomy" id="2027858"/>
    <lineage>
        <taxon>Bacteria</taxon>
        <taxon>Pseudomonadati</taxon>
        <taxon>Pseudomonadota</taxon>
        <taxon>Alphaproteobacteria</taxon>
        <taxon>Hyphomicrobiales</taxon>
        <taxon>Aurantimonadaceae</taxon>
        <taxon>Aureimonas</taxon>
    </lineage>
</organism>
<comment type="caution">
    <text evidence="1">The sequence shown here is derived from an EMBL/GenBank/DDBJ whole genome shotgun (WGS) entry which is preliminary data.</text>
</comment>
<gene>
    <name evidence="1" type="ORF">GCM10011390_05430</name>
</gene>
<name>A0A917E1G2_9HYPH</name>
<dbReference type="EMBL" id="BMIQ01000001">
    <property type="protein sequence ID" value="GGD89531.1"/>
    <property type="molecule type" value="Genomic_DNA"/>
</dbReference>
<protein>
    <submittedName>
        <fullName evidence="1">Uncharacterized protein</fullName>
    </submittedName>
</protein>
<dbReference type="AlphaFoldDB" id="A0A917E1G2"/>
<proteinExistence type="predicted"/>
<evidence type="ECO:0000313" key="2">
    <source>
        <dbReference type="Proteomes" id="UP000644699"/>
    </source>
</evidence>
<accession>A0A917E1G2</accession>
<reference evidence="1" key="2">
    <citation type="submission" date="2020-09" db="EMBL/GenBank/DDBJ databases">
        <authorList>
            <person name="Sun Q."/>
            <person name="Zhou Y."/>
        </authorList>
    </citation>
    <scope>NUCLEOTIDE SEQUENCE</scope>
    <source>
        <strain evidence="1">CGMCC 1.15367</strain>
    </source>
</reference>
<reference evidence="1" key="1">
    <citation type="journal article" date="2014" name="Int. J. Syst. Evol. Microbiol.">
        <title>Complete genome sequence of Corynebacterium casei LMG S-19264T (=DSM 44701T), isolated from a smear-ripened cheese.</title>
        <authorList>
            <consortium name="US DOE Joint Genome Institute (JGI-PGF)"/>
            <person name="Walter F."/>
            <person name="Albersmeier A."/>
            <person name="Kalinowski J."/>
            <person name="Ruckert C."/>
        </authorList>
    </citation>
    <scope>NUCLEOTIDE SEQUENCE</scope>
    <source>
        <strain evidence="1">CGMCC 1.15367</strain>
    </source>
</reference>
<keyword evidence="2" id="KW-1185">Reference proteome</keyword>
<sequence length="90" mass="10030">MMTVESEIQAQIDPRARTSIIRAGTIHPLKHASTKLAEFREGRSSFKARDLVGLLLSHGARAWRASQPQTVTRLRVRSPNGVPAVRLRMS</sequence>
<evidence type="ECO:0000313" key="1">
    <source>
        <dbReference type="EMBL" id="GGD89531.1"/>
    </source>
</evidence>